<dbReference type="InterPro" id="IPR026961">
    <property type="entry name" value="PGG_dom"/>
</dbReference>
<evidence type="ECO:0000256" key="6">
    <source>
        <dbReference type="ARBA" id="ARBA00023136"/>
    </source>
</evidence>
<feature type="transmembrane region" description="Helical" evidence="7">
    <location>
        <begin position="273"/>
        <end position="294"/>
    </location>
</feature>
<keyword evidence="6 7" id="KW-0472">Membrane</keyword>
<feature type="domain" description="PGG" evidence="8">
    <location>
        <begin position="168"/>
        <end position="242"/>
    </location>
</feature>
<dbReference type="EMBL" id="GGEC01007683">
    <property type="protein sequence ID" value="MBW88166.1"/>
    <property type="molecule type" value="Transcribed_RNA"/>
</dbReference>
<evidence type="ECO:0000256" key="4">
    <source>
        <dbReference type="ARBA" id="ARBA00022989"/>
    </source>
</evidence>
<proteinExistence type="predicted"/>
<dbReference type="GO" id="GO:0005886">
    <property type="term" value="C:plasma membrane"/>
    <property type="evidence" value="ECO:0007669"/>
    <property type="project" value="TreeGrafter"/>
</dbReference>
<reference evidence="9" key="1">
    <citation type="submission" date="2018-02" db="EMBL/GenBank/DDBJ databases">
        <title>Rhizophora mucronata_Transcriptome.</title>
        <authorList>
            <person name="Meera S.P."/>
            <person name="Sreeshan A."/>
            <person name="Augustine A."/>
        </authorList>
    </citation>
    <scope>NUCLEOTIDE SEQUENCE</scope>
    <source>
        <tissue evidence="9">Leaf</tissue>
    </source>
</reference>
<evidence type="ECO:0000313" key="9">
    <source>
        <dbReference type="EMBL" id="MBW88166.1"/>
    </source>
</evidence>
<protein>
    <recommendedName>
        <fullName evidence="8">PGG domain-containing protein</fullName>
    </recommendedName>
</protein>
<keyword evidence="3" id="KW-0677">Repeat</keyword>
<feature type="transmembrane region" description="Helical" evidence="7">
    <location>
        <begin position="221"/>
        <end position="241"/>
    </location>
</feature>
<dbReference type="AlphaFoldDB" id="A0A2P2J3W6"/>
<accession>A0A2P2J3W6</accession>
<dbReference type="PANTHER" id="PTHR24186:SF38">
    <property type="entry name" value="ANKYRIN REPEAT FAMILY PROTEIN"/>
    <property type="match status" value="1"/>
</dbReference>
<evidence type="ECO:0000256" key="2">
    <source>
        <dbReference type="ARBA" id="ARBA00022692"/>
    </source>
</evidence>
<keyword evidence="2 7" id="KW-0812">Transmembrane</keyword>
<evidence type="ECO:0000256" key="7">
    <source>
        <dbReference type="SAM" id="Phobius"/>
    </source>
</evidence>
<keyword evidence="4 7" id="KW-1133">Transmembrane helix</keyword>
<evidence type="ECO:0000256" key="3">
    <source>
        <dbReference type="ARBA" id="ARBA00022737"/>
    </source>
</evidence>
<evidence type="ECO:0000259" key="8">
    <source>
        <dbReference type="Pfam" id="PF13962"/>
    </source>
</evidence>
<dbReference type="Pfam" id="PF13962">
    <property type="entry name" value="PGG"/>
    <property type="match status" value="1"/>
</dbReference>
<evidence type="ECO:0000256" key="5">
    <source>
        <dbReference type="ARBA" id="ARBA00023043"/>
    </source>
</evidence>
<dbReference type="PANTHER" id="PTHR24186">
    <property type="entry name" value="PROTEIN PHOSPHATASE 1 REGULATORY SUBUNIT"/>
    <property type="match status" value="1"/>
</dbReference>
<organism evidence="9">
    <name type="scientific">Rhizophora mucronata</name>
    <name type="common">Asiatic mangrove</name>
    <dbReference type="NCBI Taxonomy" id="61149"/>
    <lineage>
        <taxon>Eukaryota</taxon>
        <taxon>Viridiplantae</taxon>
        <taxon>Streptophyta</taxon>
        <taxon>Embryophyta</taxon>
        <taxon>Tracheophyta</taxon>
        <taxon>Spermatophyta</taxon>
        <taxon>Magnoliopsida</taxon>
        <taxon>eudicotyledons</taxon>
        <taxon>Gunneridae</taxon>
        <taxon>Pentapetalae</taxon>
        <taxon>rosids</taxon>
        <taxon>fabids</taxon>
        <taxon>Malpighiales</taxon>
        <taxon>Rhizophoraceae</taxon>
        <taxon>Rhizophora</taxon>
    </lineage>
</organism>
<evidence type="ECO:0000256" key="1">
    <source>
        <dbReference type="ARBA" id="ARBA00004141"/>
    </source>
</evidence>
<keyword evidence="5" id="KW-0040">ANK repeat</keyword>
<name>A0A2P2J3W6_RHIMU</name>
<sequence length="315" mass="35133">MVGRRWAFVLDALKKLNFTRVETDVATACGGDRGEAFLGSYSEEVDDEIHLGDRLDQDSCQQERLGSLRCKEPLMQALGSSSLPLHEAAEQSTTSRQNNDGFTALDILNVPSETGNTDTETENILQRSGNTRGRDIAEQKSKKGNLEIHNEPRRLCQRPFQTSKCRSLKSTTDLMLITMTLMATISFKLALRPPAGFSQSYESSSSSFQGEKHDDAVINQLFFLFNSVSFFTSMALITILLQDFPFKPWLQILVISTIGGYICAVKINSPHEVPMVLLIGTSILLAVFLTYLALHKVILDYLQSMCCRLHKAEKP</sequence>
<comment type="subcellular location">
    <subcellularLocation>
        <location evidence="1">Membrane</location>
        <topology evidence="1">Multi-pass membrane protein</topology>
    </subcellularLocation>
</comment>